<keyword evidence="3" id="KW-1185">Reference proteome</keyword>
<name>A0ABR1C9M0_NECAM</name>
<keyword evidence="1" id="KW-0472">Membrane</keyword>
<feature type="transmembrane region" description="Helical" evidence="1">
    <location>
        <begin position="158"/>
        <end position="181"/>
    </location>
</feature>
<dbReference type="EMBL" id="JAVFWL010000002">
    <property type="protein sequence ID" value="KAK6734830.1"/>
    <property type="molecule type" value="Genomic_DNA"/>
</dbReference>
<evidence type="ECO:0000256" key="1">
    <source>
        <dbReference type="SAM" id="Phobius"/>
    </source>
</evidence>
<dbReference type="Proteomes" id="UP001303046">
    <property type="component" value="Unassembled WGS sequence"/>
</dbReference>
<dbReference type="PANTHER" id="PTHR37919">
    <property type="entry name" value="PROTEIN CBG05606"/>
    <property type="match status" value="1"/>
</dbReference>
<organism evidence="2 3">
    <name type="scientific">Necator americanus</name>
    <name type="common">Human hookworm</name>
    <dbReference type="NCBI Taxonomy" id="51031"/>
    <lineage>
        <taxon>Eukaryota</taxon>
        <taxon>Metazoa</taxon>
        <taxon>Ecdysozoa</taxon>
        <taxon>Nematoda</taxon>
        <taxon>Chromadorea</taxon>
        <taxon>Rhabditida</taxon>
        <taxon>Rhabditina</taxon>
        <taxon>Rhabditomorpha</taxon>
        <taxon>Strongyloidea</taxon>
        <taxon>Ancylostomatidae</taxon>
        <taxon>Bunostominae</taxon>
        <taxon>Necator</taxon>
    </lineage>
</organism>
<evidence type="ECO:0008006" key="4">
    <source>
        <dbReference type="Google" id="ProtNLM"/>
    </source>
</evidence>
<dbReference type="PANTHER" id="PTHR37919:SF2">
    <property type="entry name" value="EXPERA DOMAIN-CONTAINING PROTEIN"/>
    <property type="match status" value="1"/>
</dbReference>
<keyword evidence="1" id="KW-1133">Transmembrane helix</keyword>
<accession>A0ABR1C9M0</accession>
<comment type="caution">
    <text evidence="2">The sequence shown here is derived from an EMBL/GenBank/DDBJ whole genome shotgun (WGS) entry which is preliminary data.</text>
</comment>
<evidence type="ECO:0000313" key="2">
    <source>
        <dbReference type="EMBL" id="KAK6734830.1"/>
    </source>
</evidence>
<gene>
    <name evidence="2" type="primary">Necator_chrII.g5970</name>
    <name evidence="2" type="ORF">RB195_018177</name>
</gene>
<reference evidence="2 3" key="1">
    <citation type="submission" date="2023-08" db="EMBL/GenBank/DDBJ databases">
        <title>A Necator americanus chromosomal reference genome.</title>
        <authorList>
            <person name="Ilik V."/>
            <person name="Petrzelkova K.J."/>
            <person name="Pardy F."/>
            <person name="Fuh T."/>
            <person name="Niatou-Singa F.S."/>
            <person name="Gouil Q."/>
            <person name="Baker L."/>
            <person name="Ritchie M.E."/>
            <person name="Jex A.R."/>
            <person name="Gazzola D."/>
            <person name="Li H."/>
            <person name="Toshio Fujiwara R."/>
            <person name="Zhan B."/>
            <person name="Aroian R.V."/>
            <person name="Pafco B."/>
            <person name="Schwarz E.M."/>
        </authorList>
    </citation>
    <scope>NUCLEOTIDE SEQUENCE [LARGE SCALE GENOMIC DNA]</scope>
    <source>
        <strain evidence="2 3">Aroian</strain>
        <tissue evidence="2">Whole animal</tissue>
    </source>
</reference>
<keyword evidence="1" id="KW-0812">Transmembrane</keyword>
<sequence>MRIVIQNQLQSSHWITVTRQQEVTDANWLSRSKIMHCKKVAALSLYTASSSLIRPSALNMEKRTFAGTRILPVWIEVWLTMSAIICFMDVMFTMLRPHTTEGILAGVFYGWNLYASVDVRYADTKDIVTCATGRVMLVEIAMNVIAVYMSHKRSRHALLTAFTTTAFVFWKTLWFLTLYVLPPPGNKPYFTEDSSYIDIFLIFWIPNGFWVLVPFVVMISLWNKLAFPVDVVEQYKAVSTV</sequence>
<evidence type="ECO:0000313" key="3">
    <source>
        <dbReference type="Proteomes" id="UP001303046"/>
    </source>
</evidence>
<feature type="transmembrane region" description="Helical" evidence="1">
    <location>
        <begin position="201"/>
        <end position="222"/>
    </location>
</feature>
<protein>
    <recommendedName>
        <fullName evidence="4">Emopamil binding protein</fullName>
    </recommendedName>
</protein>
<feature type="transmembrane region" description="Helical" evidence="1">
    <location>
        <begin position="77"/>
        <end position="95"/>
    </location>
</feature>
<proteinExistence type="predicted"/>